<evidence type="ECO:0000256" key="5">
    <source>
        <dbReference type="SAM" id="Coils"/>
    </source>
</evidence>
<evidence type="ECO:0000313" key="9">
    <source>
        <dbReference type="Proteomes" id="UP001327560"/>
    </source>
</evidence>
<dbReference type="Proteomes" id="UP001327560">
    <property type="component" value="Chromosome 5"/>
</dbReference>
<comment type="subcellular location">
    <subcellularLocation>
        <location evidence="1">Membrane</location>
    </subcellularLocation>
</comment>
<dbReference type="PANTHER" id="PTHR31422:SF0">
    <property type="entry name" value="MYOSIN-BINDING PROTEIN 7"/>
    <property type="match status" value="1"/>
</dbReference>
<proteinExistence type="predicted"/>
<protein>
    <submittedName>
        <fullName evidence="8">Myosin-binding protein 7</fullName>
    </submittedName>
</protein>
<name>A0AAQ3KFV9_9LILI</name>
<feature type="transmembrane region" description="Helical" evidence="6">
    <location>
        <begin position="417"/>
        <end position="434"/>
    </location>
</feature>
<evidence type="ECO:0000256" key="2">
    <source>
        <dbReference type="ARBA" id="ARBA00022692"/>
    </source>
</evidence>
<keyword evidence="3 6" id="KW-1133">Transmembrane helix</keyword>
<sequence length="476" mass="53225">MDLGTRSLPPVSSSGRLCPCACPFCCRPASPSWRRSMKRRLDPEAIDPGGGARVEVEDEVAALREAVASHQETVQELCAELDEERSASATAASEAMSMILRLQREKAEAQMEARQFKRFAEEKMEHDQQELLALEDLLLKRDEAVQSLTFQVQAYQHLLLSYGIDPETVDAAASSAGGPNGELGTSQFEEISTFGYPPLKCNLPNDIEREGDYVGDTTDVEKTAFGETPHAKEDLQNLEQRVCQLETSPGASGLLEKGVVEELPQPSGHCRSFSAHSYDSIPSVNSQEPFKEEAFPATMDRPMNDGSSTDYMSDRVYTIDAVHGVATVTTAEDWADVLDEKGKRREMDNGMEGRSPDIKNLCMRLQALEADRESMRQAIISMRIEKAQLVLLREIAQRLYKDVSPDRRIVKKKPSTAGFSIIAMFKWILSFFVWRTKGKASRTKYTFRLSNYVGLLLLLDNSPRISNWRCVRSRHG</sequence>
<gene>
    <name evidence="8" type="ORF">Cni_G16682</name>
</gene>
<evidence type="ECO:0000256" key="3">
    <source>
        <dbReference type="ARBA" id="ARBA00022989"/>
    </source>
</evidence>
<dbReference type="GO" id="GO:0080115">
    <property type="term" value="F:myosin XI tail binding"/>
    <property type="evidence" value="ECO:0007669"/>
    <property type="project" value="UniProtKB-ARBA"/>
</dbReference>
<organism evidence="8 9">
    <name type="scientific">Canna indica</name>
    <name type="common">Indian-shot</name>
    <dbReference type="NCBI Taxonomy" id="4628"/>
    <lineage>
        <taxon>Eukaryota</taxon>
        <taxon>Viridiplantae</taxon>
        <taxon>Streptophyta</taxon>
        <taxon>Embryophyta</taxon>
        <taxon>Tracheophyta</taxon>
        <taxon>Spermatophyta</taxon>
        <taxon>Magnoliopsida</taxon>
        <taxon>Liliopsida</taxon>
        <taxon>Zingiberales</taxon>
        <taxon>Cannaceae</taxon>
        <taxon>Canna</taxon>
    </lineage>
</organism>
<keyword evidence="5" id="KW-0175">Coiled coil</keyword>
<dbReference type="InterPro" id="IPR007656">
    <property type="entry name" value="GTD-bd"/>
</dbReference>
<feature type="coiled-coil region" evidence="5">
    <location>
        <begin position="358"/>
        <end position="385"/>
    </location>
</feature>
<reference evidence="8 9" key="1">
    <citation type="submission" date="2023-10" db="EMBL/GenBank/DDBJ databases">
        <title>Chromosome-scale genome assembly provides insights into flower coloration mechanisms of Canna indica.</title>
        <authorList>
            <person name="Li C."/>
        </authorList>
    </citation>
    <scope>NUCLEOTIDE SEQUENCE [LARGE SCALE GENOMIC DNA]</scope>
    <source>
        <tissue evidence="8">Flower</tissue>
    </source>
</reference>
<dbReference type="AlphaFoldDB" id="A0AAQ3KFV9"/>
<evidence type="ECO:0000256" key="6">
    <source>
        <dbReference type="SAM" id="Phobius"/>
    </source>
</evidence>
<feature type="domain" description="GTD-binding" evidence="7">
    <location>
        <begin position="58"/>
        <end position="156"/>
    </location>
</feature>
<dbReference type="GO" id="GO:0016020">
    <property type="term" value="C:membrane"/>
    <property type="evidence" value="ECO:0007669"/>
    <property type="project" value="UniProtKB-SubCell"/>
</dbReference>
<dbReference type="PROSITE" id="PS51775">
    <property type="entry name" value="GTD_BINDING"/>
    <property type="match status" value="1"/>
</dbReference>
<dbReference type="EMBL" id="CP136894">
    <property type="protein sequence ID" value="WOL07932.1"/>
    <property type="molecule type" value="Genomic_DNA"/>
</dbReference>
<evidence type="ECO:0000259" key="7">
    <source>
        <dbReference type="PROSITE" id="PS51775"/>
    </source>
</evidence>
<accession>A0AAQ3KFV9</accession>
<keyword evidence="2 6" id="KW-0812">Transmembrane</keyword>
<evidence type="ECO:0000256" key="1">
    <source>
        <dbReference type="ARBA" id="ARBA00004370"/>
    </source>
</evidence>
<dbReference type="Pfam" id="PF04576">
    <property type="entry name" value="Zein-binding"/>
    <property type="match status" value="1"/>
</dbReference>
<dbReference type="PANTHER" id="PTHR31422">
    <property type="entry name" value="BNAANNG28530D PROTEIN"/>
    <property type="match status" value="1"/>
</dbReference>
<keyword evidence="9" id="KW-1185">Reference proteome</keyword>
<feature type="coiled-coil region" evidence="5">
    <location>
        <begin position="53"/>
        <end position="137"/>
    </location>
</feature>
<keyword evidence="4 6" id="KW-0472">Membrane</keyword>
<evidence type="ECO:0000256" key="4">
    <source>
        <dbReference type="ARBA" id="ARBA00023136"/>
    </source>
</evidence>
<evidence type="ECO:0000313" key="8">
    <source>
        <dbReference type="EMBL" id="WOL07932.1"/>
    </source>
</evidence>